<dbReference type="AlphaFoldDB" id="A0A804M0A5"/>
<dbReference type="PANTHER" id="PTHR35491">
    <property type="entry name" value="OS12G0638500-LIKE PROTEIN"/>
    <property type="match status" value="1"/>
</dbReference>
<accession>A0A804M0A5</accession>
<dbReference type="EnsemblPlants" id="Zm00001eb049500_T001">
    <property type="protein sequence ID" value="Zm00001eb049500_P001"/>
    <property type="gene ID" value="Zm00001eb049500"/>
</dbReference>
<name>A0A804M0A5_MAIZE</name>
<organism evidence="1 2">
    <name type="scientific">Zea mays</name>
    <name type="common">Maize</name>
    <dbReference type="NCBI Taxonomy" id="4577"/>
    <lineage>
        <taxon>Eukaryota</taxon>
        <taxon>Viridiplantae</taxon>
        <taxon>Streptophyta</taxon>
        <taxon>Embryophyta</taxon>
        <taxon>Tracheophyta</taxon>
        <taxon>Spermatophyta</taxon>
        <taxon>Magnoliopsida</taxon>
        <taxon>Liliopsida</taxon>
        <taxon>Poales</taxon>
        <taxon>Poaceae</taxon>
        <taxon>PACMAD clade</taxon>
        <taxon>Panicoideae</taxon>
        <taxon>Andropogonodae</taxon>
        <taxon>Andropogoneae</taxon>
        <taxon>Tripsacinae</taxon>
        <taxon>Zea</taxon>
    </lineage>
</organism>
<proteinExistence type="predicted"/>
<dbReference type="Proteomes" id="UP000007305">
    <property type="component" value="Chromosome 1"/>
</dbReference>
<sequence>MKYGLYVHRGKKDTTSILLEEQNGWACICGEMLWQLSVAACGLQQRENLVLHFSRPCIYPTKCDLIKIFSQYGHVNEVKADVANSASSAQVIFKRRMVAEVAFAGAGKISALGPALMSFRLTDFPASASGNKASHVASKSE</sequence>
<dbReference type="PANTHER" id="PTHR35491:SF7">
    <property type="entry name" value="OS11G0303500 PROTEIN"/>
    <property type="match status" value="1"/>
</dbReference>
<dbReference type="Gramene" id="Zm00001eb049500_T001">
    <property type="protein sequence ID" value="Zm00001eb049500_P001"/>
    <property type="gene ID" value="Zm00001eb049500"/>
</dbReference>
<dbReference type="EnsemblPlants" id="Zm00001eb061660_T001">
    <property type="protein sequence ID" value="Zm00001eb061660_P001"/>
    <property type="gene ID" value="Zm00001eb061660"/>
</dbReference>
<evidence type="ECO:0000313" key="1">
    <source>
        <dbReference type="EnsemblPlants" id="Zm00001eb049500_P001"/>
    </source>
</evidence>
<reference evidence="1" key="3">
    <citation type="submission" date="2021-05" db="UniProtKB">
        <authorList>
            <consortium name="EnsemblPlants"/>
        </authorList>
    </citation>
    <scope>IDENTIFICATION</scope>
    <source>
        <strain evidence="1">cv. B73</strain>
    </source>
</reference>
<reference evidence="2" key="1">
    <citation type="submission" date="2015-12" db="EMBL/GenBank/DDBJ databases">
        <title>Update maize B73 reference genome by single molecule sequencing technologies.</title>
        <authorList>
            <consortium name="Maize Genome Sequencing Project"/>
            <person name="Ware D."/>
        </authorList>
    </citation>
    <scope>NUCLEOTIDE SEQUENCE [LARGE SCALE GENOMIC DNA]</scope>
    <source>
        <strain evidence="2">cv. B73</strain>
    </source>
</reference>
<reference evidence="1" key="2">
    <citation type="submission" date="2019-07" db="EMBL/GenBank/DDBJ databases">
        <authorList>
            <person name="Seetharam A."/>
            <person name="Woodhouse M."/>
            <person name="Cannon E."/>
        </authorList>
    </citation>
    <scope>NUCLEOTIDE SEQUENCE [LARGE SCALE GENOMIC DNA]</scope>
    <source>
        <strain evidence="1">cv. B73</strain>
    </source>
</reference>
<dbReference type="Gramene" id="Zm00001eb061660_T001">
    <property type="protein sequence ID" value="Zm00001eb061660_P001"/>
    <property type="gene ID" value="Zm00001eb061660"/>
</dbReference>
<keyword evidence="2" id="KW-1185">Reference proteome</keyword>
<protein>
    <submittedName>
        <fullName evidence="1">Uncharacterized protein</fullName>
    </submittedName>
</protein>
<evidence type="ECO:0000313" key="2">
    <source>
        <dbReference type="Proteomes" id="UP000007305"/>
    </source>
</evidence>